<dbReference type="Pfam" id="PF12673">
    <property type="entry name" value="SipL"/>
    <property type="match status" value="1"/>
</dbReference>
<reference evidence="2 3" key="1">
    <citation type="submission" date="2016-11" db="EMBL/GenBank/DDBJ databases">
        <authorList>
            <person name="Varghese N."/>
            <person name="Submissions S."/>
        </authorList>
    </citation>
    <scope>NUCLEOTIDE SEQUENCE [LARGE SCALE GENOMIC DNA]</scope>
    <source>
        <strain evidence="2 3">DSM 15287</strain>
    </source>
</reference>
<dbReference type="InterPro" id="IPR024300">
    <property type="entry name" value="SipL_SPOCS_dom"/>
</dbReference>
<proteinExistence type="predicted"/>
<organism evidence="2 3">
    <name type="scientific">Propionispora hippei DSM 15287</name>
    <dbReference type="NCBI Taxonomy" id="1123003"/>
    <lineage>
        <taxon>Bacteria</taxon>
        <taxon>Bacillati</taxon>
        <taxon>Bacillota</taxon>
        <taxon>Negativicutes</taxon>
        <taxon>Selenomonadales</taxon>
        <taxon>Sporomusaceae</taxon>
        <taxon>Propionispora</taxon>
    </lineage>
</organism>
<name>A0A1M6HS04_9FIRM</name>
<accession>A0A1M6HS04</accession>
<dbReference type="AlphaFoldDB" id="A0A1M6HS04"/>
<evidence type="ECO:0000313" key="3">
    <source>
        <dbReference type="Proteomes" id="UP000322917"/>
    </source>
</evidence>
<protein>
    <recommendedName>
        <fullName evidence="1">SipL SPOCS domain-containing protein</fullName>
    </recommendedName>
</protein>
<feature type="domain" description="SipL SPOCS" evidence="1">
    <location>
        <begin position="53"/>
        <end position="135"/>
    </location>
</feature>
<gene>
    <name evidence="2" type="ORF">SAMN02745170_02081</name>
</gene>
<keyword evidence="3" id="KW-1185">Reference proteome</keyword>
<dbReference type="RefSeq" id="WP_188128280.1">
    <property type="nucleotide sequence ID" value="NZ_FQZD01000014.1"/>
</dbReference>
<evidence type="ECO:0000259" key="1">
    <source>
        <dbReference type="Pfam" id="PF12673"/>
    </source>
</evidence>
<dbReference type="EMBL" id="FQZD01000014">
    <property type="protein sequence ID" value="SHJ24948.1"/>
    <property type="molecule type" value="Genomic_DNA"/>
</dbReference>
<dbReference type="Proteomes" id="UP000322917">
    <property type="component" value="Unassembled WGS sequence"/>
</dbReference>
<sequence length="201" mass="23424">MNRHWIRHFPHPGYDYGYPYYIRPMLTEQLIGRRTTSKSIDICIVVPRRRPAIEQVIRAYVHRLRVTCVDVVMNEVIVRGHFDVKLLYVGCVPSQSVHAVALRRVRFTAAVYVPGACYGMTATARVYADYVDADCDDWRNYYGEDDDSELPYLYEYDEWLRHKCCTRRCNVSVSLGITASVFGNRPLWPQSPPMMPYYPKG</sequence>
<evidence type="ECO:0000313" key="2">
    <source>
        <dbReference type="EMBL" id="SHJ24948.1"/>
    </source>
</evidence>